<reference evidence="1" key="1">
    <citation type="submission" date="2013-07" db="EMBL/GenBank/DDBJ databases">
        <title>Sub-species coevolution in mutualistic symbiosis.</title>
        <authorList>
            <person name="Murfin K."/>
            <person name="Klassen J."/>
            <person name="Lee M."/>
            <person name="Forst S."/>
            <person name="Stock P."/>
            <person name="Goodrich-Blair H."/>
        </authorList>
    </citation>
    <scope>NUCLEOTIDE SEQUENCE [LARGE SCALE GENOMIC DNA]</scope>
    <source>
        <strain evidence="1">Kraussei Becker Underwood</strain>
    </source>
</reference>
<comment type="caution">
    <text evidence="1">The sequence shown here is derived from an EMBL/GenBank/DDBJ whole genome shotgun (WGS) entry which is preliminary data.</text>
</comment>
<sequence>MLNNCYDLKPLAREPSSSEGVLSDDARTIPTFCSAFHSYRFFYKKASEGDSWDNATAYEVTPSGQTHRYELPLDKTHPHSDRELWDITVLPVGDGKVFGAGENGKPLPGVQSNFFVRTTPTVSLPTHLTISEQPGMPGMVKVSWKNSESPISGTIKGYTLFYMPADHVPFYWAGCEGTSVAPTSYETTSVVIPVYTSGNYALLVLPAVGDGVVGTQEDGTPYPGTYSGDQVTLIGPPVVRYQIPKGGENMHIDLNSHGYGIMANVSFDDQNDYEWVWCQDKPDGNYSSEGDWSFTSGKKSSILIFGSPEKPARSADSGWYKLKVENAFGVTETKPVFVRIEPPPM</sequence>
<proteinExistence type="predicted"/>
<dbReference type="EMBL" id="CBSZ010000056">
    <property type="protein sequence ID" value="CDH23091.1"/>
    <property type="molecule type" value="Genomic_DNA"/>
</dbReference>
<dbReference type="Proteomes" id="UP000028493">
    <property type="component" value="Unassembled WGS sequence"/>
</dbReference>
<gene>
    <name evidence="1" type="ORF">XBKB1_1490043</name>
</gene>
<evidence type="ECO:0000313" key="1">
    <source>
        <dbReference type="EMBL" id="CDH23091.1"/>
    </source>
</evidence>
<name>A0A077PQT4_XENBV</name>
<dbReference type="HOGENOM" id="CLU_803976_0_0_6"/>
<protein>
    <submittedName>
        <fullName evidence="1">Uncharacterized protein</fullName>
    </submittedName>
</protein>
<accession>A0A077PQT4</accession>
<organism evidence="1">
    <name type="scientific">Xenorhabdus bovienii str. kraussei Becker Underwood</name>
    <dbReference type="NCBI Taxonomy" id="1398204"/>
    <lineage>
        <taxon>Bacteria</taxon>
        <taxon>Pseudomonadati</taxon>
        <taxon>Pseudomonadota</taxon>
        <taxon>Gammaproteobacteria</taxon>
        <taxon>Enterobacterales</taxon>
        <taxon>Morganellaceae</taxon>
        <taxon>Xenorhabdus</taxon>
    </lineage>
</organism>
<dbReference type="AlphaFoldDB" id="A0A077PQT4"/>